<evidence type="ECO:0000256" key="4">
    <source>
        <dbReference type="PROSITE-ProRule" id="PRU00409"/>
    </source>
</evidence>
<dbReference type="AlphaFoldDB" id="A0A3N2E085"/>
<dbReference type="PROSITE" id="PS50975">
    <property type="entry name" value="ATP_GRASP"/>
    <property type="match status" value="1"/>
</dbReference>
<dbReference type="InterPro" id="IPR040570">
    <property type="entry name" value="LAL_C2"/>
</dbReference>
<comment type="caution">
    <text evidence="6">The sequence shown here is derived from an EMBL/GenBank/DDBJ whole genome shotgun (WGS) entry which is preliminary data.</text>
</comment>
<dbReference type="EMBL" id="RKHR01000003">
    <property type="protein sequence ID" value="ROS05506.1"/>
    <property type="molecule type" value="Genomic_DNA"/>
</dbReference>
<keyword evidence="2 4" id="KW-0547">Nucleotide-binding</keyword>
<dbReference type="SUPFAM" id="SSF56059">
    <property type="entry name" value="Glutathione synthetase ATP-binding domain-like"/>
    <property type="match status" value="1"/>
</dbReference>
<dbReference type="Proteomes" id="UP000275394">
    <property type="component" value="Unassembled WGS sequence"/>
</dbReference>
<dbReference type="Pfam" id="PF18603">
    <property type="entry name" value="LAL_C2"/>
    <property type="match status" value="1"/>
</dbReference>
<evidence type="ECO:0000313" key="6">
    <source>
        <dbReference type="EMBL" id="ROS05506.1"/>
    </source>
</evidence>
<dbReference type="PANTHER" id="PTHR43585">
    <property type="entry name" value="FUMIPYRROLE BIOSYNTHESIS PROTEIN C"/>
    <property type="match status" value="1"/>
</dbReference>
<dbReference type="Gene3D" id="3.40.50.20">
    <property type="match status" value="1"/>
</dbReference>
<evidence type="ECO:0000259" key="5">
    <source>
        <dbReference type="PROSITE" id="PS50975"/>
    </source>
</evidence>
<protein>
    <submittedName>
        <fullName evidence="6">Biotin carboxylase</fullName>
    </submittedName>
</protein>
<evidence type="ECO:0000256" key="1">
    <source>
        <dbReference type="ARBA" id="ARBA00022598"/>
    </source>
</evidence>
<keyword evidence="3 4" id="KW-0067">ATP-binding</keyword>
<sequence>MKSELLLIGAGQWIIDWCEYYDVAYTLIQKPGIYVSGSAKQVVLIDYENDEGVWDYIEALCNKRNIVACLTSTEPALSLAAKVAEKFDLPYRTCENIEFIKDKWKMRQVLEQSPLNSVACELVESPRELQKFIDQHGTVIAKPQDGVGSLNVYKLTSDNLGKLDAIKGYPLLVERFIGGKEYSVEGFSYNGEHRVLGITEKQVDEKNLVEKRHVIPAPLPADQEQKIEQAISQFLTVIGIKNGPSHTELKVEDGQVYFIETHNRVAGDDIANLLELVSGFNLYRELVGWPIGRRADVQAGDSMKGCAVIDFIFAEQGRIDKICGVDSVRTMPGVMEVKIYKPVGSKITNTKSSYDRLGHIIAYSDSLAQCEEIIKSVHNRLTIDVSN</sequence>
<evidence type="ECO:0000313" key="7">
    <source>
        <dbReference type="Proteomes" id="UP000275394"/>
    </source>
</evidence>
<dbReference type="PANTHER" id="PTHR43585:SF2">
    <property type="entry name" value="ATP-GRASP ENZYME FSQD"/>
    <property type="match status" value="1"/>
</dbReference>
<dbReference type="GO" id="GO:0046872">
    <property type="term" value="F:metal ion binding"/>
    <property type="evidence" value="ECO:0007669"/>
    <property type="project" value="InterPro"/>
</dbReference>
<dbReference type="Gene3D" id="3.30.470.20">
    <property type="entry name" value="ATP-grasp fold, B domain"/>
    <property type="match status" value="1"/>
</dbReference>
<dbReference type="Pfam" id="PF13535">
    <property type="entry name" value="ATP-grasp_4"/>
    <property type="match status" value="1"/>
</dbReference>
<proteinExistence type="predicted"/>
<dbReference type="OrthoDB" id="9803907at2"/>
<name>A0A3N2E085_9GAMM</name>
<dbReference type="InterPro" id="IPR052032">
    <property type="entry name" value="ATP-dep_AA_Ligase"/>
</dbReference>
<dbReference type="GO" id="GO:0016874">
    <property type="term" value="F:ligase activity"/>
    <property type="evidence" value="ECO:0007669"/>
    <property type="project" value="UniProtKB-KW"/>
</dbReference>
<evidence type="ECO:0000256" key="3">
    <source>
        <dbReference type="ARBA" id="ARBA00022840"/>
    </source>
</evidence>
<evidence type="ECO:0000256" key="2">
    <source>
        <dbReference type="ARBA" id="ARBA00022741"/>
    </source>
</evidence>
<keyword evidence="1" id="KW-0436">Ligase</keyword>
<dbReference type="GO" id="GO:0005524">
    <property type="term" value="F:ATP binding"/>
    <property type="evidence" value="ECO:0007669"/>
    <property type="project" value="UniProtKB-UniRule"/>
</dbReference>
<feature type="domain" description="ATP-grasp" evidence="5">
    <location>
        <begin position="107"/>
        <end position="291"/>
    </location>
</feature>
<accession>A0A3N2E085</accession>
<organism evidence="6 7">
    <name type="scientific">Sinobacterium caligoides</name>
    <dbReference type="NCBI Taxonomy" id="933926"/>
    <lineage>
        <taxon>Bacteria</taxon>
        <taxon>Pseudomonadati</taxon>
        <taxon>Pseudomonadota</taxon>
        <taxon>Gammaproteobacteria</taxon>
        <taxon>Cellvibrionales</taxon>
        <taxon>Spongiibacteraceae</taxon>
        <taxon>Sinobacterium</taxon>
    </lineage>
</organism>
<reference evidence="6 7" key="1">
    <citation type="submission" date="2018-11" db="EMBL/GenBank/DDBJ databases">
        <title>Genomic Encyclopedia of Type Strains, Phase IV (KMG-IV): sequencing the most valuable type-strain genomes for metagenomic binning, comparative biology and taxonomic classification.</title>
        <authorList>
            <person name="Goeker M."/>
        </authorList>
    </citation>
    <scope>NUCLEOTIDE SEQUENCE [LARGE SCALE GENOMIC DNA]</scope>
    <source>
        <strain evidence="6 7">DSM 100316</strain>
    </source>
</reference>
<keyword evidence="7" id="KW-1185">Reference proteome</keyword>
<dbReference type="InterPro" id="IPR011761">
    <property type="entry name" value="ATP-grasp"/>
</dbReference>
<gene>
    <name evidence="6" type="ORF">EDC56_1037</name>
</gene>
<dbReference type="RefSeq" id="WP_123711406.1">
    <property type="nucleotide sequence ID" value="NZ_RKHR01000003.1"/>
</dbReference>